<dbReference type="GO" id="GO:0007155">
    <property type="term" value="P:cell adhesion"/>
    <property type="evidence" value="ECO:0007669"/>
    <property type="project" value="InterPro"/>
</dbReference>
<comment type="caution">
    <text evidence="1">The sequence shown here is derived from an EMBL/GenBank/DDBJ whole genome shotgun (WGS) entry which is preliminary data.</text>
</comment>
<proteinExistence type="predicted"/>
<dbReference type="InterPro" id="IPR008440">
    <property type="entry name" value="Agglutinin-like_ALS_rpt"/>
</dbReference>
<name>A0A1A0HGT9_9ASCO</name>
<feature type="non-terminal residue" evidence="1">
    <location>
        <position position="1"/>
    </location>
</feature>
<dbReference type="EMBL" id="LXTC01000001">
    <property type="protein sequence ID" value="OBA23097.1"/>
    <property type="molecule type" value="Genomic_DNA"/>
</dbReference>
<feature type="non-terminal residue" evidence="1">
    <location>
        <position position="57"/>
    </location>
</feature>
<evidence type="ECO:0008006" key="3">
    <source>
        <dbReference type="Google" id="ProtNLM"/>
    </source>
</evidence>
<dbReference type="RefSeq" id="XP_018713578.1">
    <property type="nucleotide sequence ID" value="XM_018859201.1"/>
</dbReference>
<sequence>ENNTVIVEIPKSLTTTTRTWTGAEITTLTETGPSTDTIIVEVPTPTETVTSVWTGSF</sequence>
<evidence type="ECO:0000313" key="2">
    <source>
        <dbReference type="Proteomes" id="UP000092555"/>
    </source>
</evidence>
<evidence type="ECO:0000313" key="1">
    <source>
        <dbReference type="EMBL" id="OBA23097.1"/>
    </source>
</evidence>
<organism evidence="1 2">
    <name type="scientific">Metschnikowia bicuspidata var. bicuspidata NRRL YB-4993</name>
    <dbReference type="NCBI Taxonomy" id="869754"/>
    <lineage>
        <taxon>Eukaryota</taxon>
        <taxon>Fungi</taxon>
        <taxon>Dikarya</taxon>
        <taxon>Ascomycota</taxon>
        <taxon>Saccharomycotina</taxon>
        <taxon>Pichiomycetes</taxon>
        <taxon>Metschnikowiaceae</taxon>
        <taxon>Metschnikowia</taxon>
    </lineage>
</organism>
<dbReference type="STRING" id="869754.A0A1A0HGT9"/>
<dbReference type="GeneID" id="30032177"/>
<dbReference type="OrthoDB" id="3981162at2759"/>
<dbReference type="Pfam" id="PF05792">
    <property type="entry name" value="Candida_ALS"/>
    <property type="match status" value="1"/>
</dbReference>
<reference evidence="1 2" key="1">
    <citation type="submission" date="2016-05" db="EMBL/GenBank/DDBJ databases">
        <title>Comparative genomics of biotechnologically important yeasts.</title>
        <authorList>
            <consortium name="DOE Joint Genome Institute"/>
            <person name="Riley R."/>
            <person name="Haridas S."/>
            <person name="Wolfe K.H."/>
            <person name="Lopes M.R."/>
            <person name="Hittinger C.T."/>
            <person name="Goker M."/>
            <person name="Salamov A."/>
            <person name="Wisecaver J."/>
            <person name="Long T.M."/>
            <person name="Aerts A.L."/>
            <person name="Barry K."/>
            <person name="Choi C."/>
            <person name="Clum A."/>
            <person name="Coughlan A.Y."/>
            <person name="Deshpande S."/>
            <person name="Douglass A.P."/>
            <person name="Hanson S.J."/>
            <person name="Klenk H.-P."/>
            <person name="LaButti K."/>
            <person name="Lapidus A."/>
            <person name="Lindquist E."/>
            <person name="Lipzen A."/>
            <person name="Meier-kolthoff J.P."/>
            <person name="Ohm R.A."/>
            <person name="Otillar R.P."/>
            <person name="Pangilinan J."/>
            <person name="Peng Y."/>
            <person name="Rokas A."/>
            <person name="Rosa C.A."/>
            <person name="Scheuner C."/>
            <person name="Sibirny A.A."/>
            <person name="Slot J.C."/>
            <person name="Stielow J.B."/>
            <person name="Sun H."/>
            <person name="Kurtzman C.P."/>
            <person name="Blackwell M."/>
            <person name="Grigoriev I.V."/>
            <person name="Jeffries T.W."/>
        </authorList>
    </citation>
    <scope>NUCLEOTIDE SEQUENCE [LARGE SCALE GENOMIC DNA]</scope>
    <source>
        <strain evidence="1 2">NRRL YB-4993</strain>
    </source>
</reference>
<gene>
    <name evidence="1" type="ORF">METBIDRAFT_80599</name>
</gene>
<accession>A0A1A0HGT9</accession>
<dbReference type="Proteomes" id="UP000092555">
    <property type="component" value="Unassembled WGS sequence"/>
</dbReference>
<protein>
    <recommendedName>
        <fullName evidence="3">Agglutinin-like protein N-terminal domain-containing protein</fullName>
    </recommendedName>
</protein>
<dbReference type="AlphaFoldDB" id="A0A1A0HGT9"/>
<keyword evidence="2" id="KW-1185">Reference proteome</keyword>